<dbReference type="GO" id="GO:0009986">
    <property type="term" value="C:cell surface"/>
    <property type="evidence" value="ECO:0007669"/>
    <property type="project" value="UniProtKB-SubCell"/>
</dbReference>
<dbReference type="InterPro" id="IPR029017">
    <property type="entry name" value="Enolase-like_N"/>
</dbReference>
<evidence type="ECO:0000256" key="10">
    <source>
        <dbReference type="ARBA" id="ARBA00023239"/>
    </source>
</evidence>
<dbReference type="SFLD" id="SFLDF00002">
    <property type="entry name" value="enolase"/>
    <property type="match status" value="1"/>
</dbReference>
<feature type="binding site" evidence="12 15">
    <location>
        <position position="285"/>
    </location>
    <ligand>
        <name>Mg(2+)</name>
        <dbReference type="ChEBI" id="CHEBI:18420"/>
    </ligand>
</feature>
<feature type="active site" description="Proton acceptor" evidence="12 13">
    <location>
        <position position="337"/>
    </location>
</feature>
<feature type="binding site" evidence="12">
    <location>
        <position position="337"/>
    </location>
    <ligand>
        <name>(2R)-2-phosphoglycerate</name>
        <dbReference type="ChEBI" id="CHEBI:58289"/>
    </ligand>
</feature>
<evidence type="ECO:0000256" key="7">
    <source>
        <dbReference type="ARBA" id="ARBA00022723"/>
    </source>
</evidence>
<comment type="function">
    <text evidence="12">Catalyzes the reversible conversion of 2-phosphoglycerate (2-PG) into phosphoenolpyruvate (PEP). It is essential for the degradation of carbohydrates via glycolysis.</text>
</comment>
<dbReference type="HAMAP" id="MF_00318">
    <property type="entry name" value="Enolase"/>
    <property type="match status" value="1"/>
</dbReference>
<keyword evidence="5 12" id="KW-0963">Cytoplasm</keyword>
<name>A0A8J4H171_9BACL</name>
<evidence type="ECO:0000256" key="6">
    <source>
        <dbReference type="ARBA" id="ARBA00022525"/>
    </source>
</evidence>
<dbReference type="FunFam" id="3.30.390.10:FF:000001">
    <property type="entry name" value="Enolase"/>
    <property type="match status" value="1"/>
</dbReference>
<comment type="cofactor">
    <cofactor evidence="15">
        <name>Mg(2+)</name>
        <dbReference type="ChEBI" id="CHEBI:18420"/>
    </cofactor>
    <text evidence="15">Mg(2+) is required for catalysis and for stabilizing the dimer.</text>
</comment>
<feature type="binding site" evidence="14">
    <location>
        <position position="164"/>
    </location>
    <ligand>
        <name>substrate</name>
    </ligand>
</feature>
<evidence type="ECO:0000313" key="18">
    <source>
        <dbReference type="EMBL" id="GIQ68999.1"/>
    </source>
</evidence>
<dbReference type="Gene3D" id="3.30.390.10">
    <property type="entry name" value="Enolase-like, N-terminal domain"/>
    <property type="match status" value="1"/>
</dbReference>
<feature type="binding site" evidence="14">
    <location>
        <position position="388"/>
    </location>
    <ligand>
        <name>substrate</name>
    </ligand>
</feature>
<dbReference type="PANTHER" id="PTHR11902">
    <property type="entry name" value="ENOLASE"/>
    <property type="match status" value="1"/>
</dbReference>
<feature type="binding site" evidence="12">
    <location>
        <position position="388"/>
    </location>
    <ligand>
        <name>(2R)-2-phosphoglycerate</name>
        <dbReference type="ChEBI" id="CHEBI:58289"/>
    </ligand>
</feature>
<feature type="binding site" evidence="14">
    <location>
        <position position="155"/>
    </location>
    <ligand>
        <name>substrate</name>
    </ligand>
</feature>
<dbReference type="EMBL" id="BOVK01000022">
    <property type="protein sequence ID" value="GIQ68999.1"/>
    <property type="molecule type" value="Genomic_DNA"/>
</dbReference>
<proteinExistence type="inferred from homology"/>
<dbReference type="InterPro" id="IPR020809">
    <property type="entry name" value="Enolase_CS"/>
</dbReference>
<keyword evidence="8 12" id="KW-0460">Magnesium</keyword>
<dbReference type="NCBIfam" id="TIGR01060">
    <property type="entry name" value="eno"/>
    <property type="match status" value="1"/>
</dbReference>
<dbReference type="Proteomes" id="UP000677918">
    <property type="component" value="Unassembled WGS sequence"/>
</dbReference>
<evidence type="ECO:0000256" key="11">
    <source>
        <dbReference type="ARBA" id="ARBA00048951"/>
    </source>
</evidence>
<dbReference type="SUPFAM" id="SSF54826">
    <property type="entry name" value="Enolase N-terminal domain-like"/>
    <property type="match status" value="1"/>
</dbReference>
<dbReference type="RefSeq" id="WP_213411809.1">
    <property type="nucleotide sequence ID" value="NZ_BOVK01000022.1"/>
</dbReference>
<reference evidence="18" key="1">
    <citation type="submission" date="2021-04" db="EMBL/GenBank/DDBJ databases">
        <title>Draft genome sequence of Xylanibacillus composti strain K13.</title>
        <authorList>
            <person name="Uke A."/>
            <person name="Chhe C."/>
            <person name="Baramee S."/>
            <person name="Kosugi A."/>
        </authorList>
    </citation>
    <scope>NUCLEOTIDE SEQUENCE</scope>
    <source>
        <strain evidence="18">K13</strain>
    </source>
</reference>
<dbReference type="InterPro" id="IPR020810">
    <property type="entry name" value="Enolase_C"/>
</dbReference>
<sequence>MTIIADIYAREVLDSRGNPTVEVEVYLESGAVGRAIVPSGASTGAYEAVELRDGDKSRYLGKGVLKAVENVNEIIAPELIGLDALDQVAIDQKMIELDGTENKGKLGANAILAVSMANARAAAEALGVTLYSYLGGFNAKTLPVPMMNIVNGGEHADNNVDVQEFMVLPVGAASFREALRTGAEIFHNLKAVLKEKGLNTAVGDEGGFAPNLASNEEAIQVIISAIERAGYKPGEDVFLGMDIASTEFFKDGKYHLEGEGKSFTSAEFVDLLASWVDKYPIITIEDGCAEDDWEGWKLLTDKLGSKVQLVGDDLFVTNTKRLSTGIEKGIGNSILVKVNQIGTLTETFDAIEMAKRAGYTAVISHRSGESEDSTIADIAVATNAGQIKTGAPSRTDRVAKYNQLLRIEDQLGSVAQYAGQSAFYNLKK</sequence>
<dbReference type="PROSITE" id="PS00164">
    <property type="entry name" value="ENOLASE"/>
    <property type="match status" value="1"/>
</dbReference>
<dbReference type="InterPro" id="IPR000941">
    <property type="entry name" value="Enolase"/>
</dbReference>
<dbReference type="GO" id="GO:0006096">
    <property type="term" value="P:glycolytic process"/>
    <property type="evidence" value="ECO:0007669"/>
    <property type="project" value="UniProtKB-UniRule"/>
</dbReference>
<keyword evidence="6 12" id="KW-0964">Secreted</keyword>
<dbReference type="GO" id="GO:0000287">
    <property type="term" value="F:magnesium ion binding"/>
    <property type="evidence" value="ECO:0007669"/>
    <property type="project" value="UniProtKB-UniRule"/>
</dbReference>
<gene>
    <name evidence="12 18" type="primary">eno</name>
    <name evidence="18" type="ORF">XYCOK13_18230</name>
</gene>
<feature type="binding site" evidence="12">
    <location>
        <position position="163"/>
    </location>
    <ligand>
        <name>(2R)-2-phosphoglycerate</name>
        <dbReference type="ChEBI" id="CHEBI:58289"/>
    </ligand>
</feature>
<evidence type="ECO:0000256" key="5">
    <source>
        <dbReference type="ARBA" id="ARBA00022490"/>
    </source>
</evidence>
<dbReference type="InterPro" id="IPR036849">
    <property type="entry name" value="Enolase-like_C_sf"/>
</dbReference>
<comment type="subcellular location">
    <subcellularLocation>
        <location evidence="12">Cytoplasm</location>
    </subcellularLocation>
    <subcellularLocation>
        <location evidence="12">Secreted</location>
    </subcellularLocation>
    <subcellularLocation>
        <location evidence="12">Cell surface</location>
    </subcellularLocation>
    <text evidence="12">Fractions of enolase are present in both the cytoplasm and on the cell surface.</text>
</comment>
<dbReference type="CDD" id="cd03313">
    <property type="entry name" value="enolase"/>
    <property type="match status" value="1"/>
</dbReference>
<accession>A0A8J4H171</accession>
<dbReference type="Pfam" id="PF00113">
    <property type="entry name" value="Enolase_C"/>
    <property type="match status" value="1"/>
</dbReference>
<evidence type="ECO:0000256" key="9">
    <source>
        <dbReference type="ARBA" id="ARBA00023152"/>
    </source>
</evidence>
<feature type="active site" description="Proton donor" evidence="12 13">
    <location>
        <position position="205"/>
    </location>
</feature>
<keyword evidence="9 12" id="KW-0324">Glycolysis</keyword>
<dbReference type="GO" id="GO:0000015">
    <property type="term" value="C:phosphopyruvate hydratase complex"/>
    <property type="evidence" value="ECO:0007669"/>
    <property type="project" value="InterPro"/>
</dbReference>
<evidence type="ECO:0000256" key="15">
    <source>
        <dbReference type="PIRSR" id="PIRSR001400-3"/>
    </source>
</evidence>
<dbReference type="PIRSF" id="PIRSF001400">
    <property type="entry name" value="Enolase"/>
    <property type="match status" value="1"/>
</dbReference>
<keyword evidence="10 12" id="KW-0456">Lyase</keyword>
<dbReference type="GO" id="GO:0005576">
    <property type="term" value="C:extracellular region"/>
    <property type="evidence" value="ECO:0007669"/>
    <property type="project" value="UniProtKB-SubCell"/>
</dbReference>
<organism evidence="18 19">
    <name type="scientific">Xylanibacillus composti</name>
    <dbReference type="NCBI Taxonomy" id="1572762"/>
    <lineage>
        <taxon>Bacteria</taxon>
        <taxon>Bacillati</taxon>
        <taxon>Bacillota</taxon>
        <taxon>Bacilli</taxon>
        <taxon>Bacillales</taxon>
        <taxon>Paenibacillaceae</taxon>
        <taxon>Xylanibacillus</taxon>
    </lineage>
</organism>
<feature type="binding site" evidence="12 15">
    <location>
        <position position="242"/>
    </location>
    <ligand>
        <name>Mg(2+)</name>
        <dbReference type="ChEBI" id="CHEBI:18420"/>
    </ligand>
</feature>
<feature type="binding site" evidence="14">
    <location>
        <begin position="364"/>
        <end position="367"/>
    </location>
    <ligand>
        <name>substrate</name>
    </ligand>
</feature>
<feature type="binding site" evidence="14">
    <location>
        <position position="285"/>
    </location>
    <ligand>
        <name>substrate</name>
    </ligand>
</feature>
<feature type="binding site" evidence="14">
    <location>
        <position position="312"/>
    </location>
    <ligand>
        <name>substrate</name>
    </ligand>
</feature>
<comment type="catalytic activity">
    <reaction evidence="11">
        <text>(2R)-2-phosphoglycerate = phosphoenolpyruvate + H2O</text>
        <dbReference type="Rhea" id="RHEA:10164"/>
        <dbReference type="ChEBI" id="CHEBI:15377"/>
        <dbReference type="ChEBI" id="CHEBI:58289"/>
        <dbReference type="ChEBI" id="CHEBI:58702"/>
        <dbReference type="EC" id="4.2.1.11"/>
    </reaction>
    <physiologicalReaction direction="left-to-right" evidence="11">
        <dbReference type="Rhea" id="RHEA:10165"/>
    </physiologicalReaction>
</comment>
<evidence type="ECO:0000256" key="3">
    <source>
        <dbReference type="ARBA" id="ARBA00012058"/>
    </source>
</evidence>
<evidence type="ECO:0000259" key="17">
    <source>
        <dbReference type="SMART" id="SM01193"/>
    </source>
</evidence>
<dbReference type="SFLD" id="SFLDG00178">
    <property type="entry name" value="enolase"/>
    <property type="match status" value="1"/>
</dbReference>
<evidence type="ECO:0000256" key="13">
    <source>
        <dbReference type="PIRSR" id="PIRSR001400-1"/>
    </source>
</evidence>
<dbReference type="Gene3D" id="3.20.20.120">
    <property type="entry name" value="Enolase-like C-terminal domain"/>
    <property type="match status" value="1"/>
</dbReference>
<dbReference type="SMART" id="SM01192">
    <property type="entry name" value="Enolase_C"/>
    <property type="match status" value="1"/>
</dbReference>
<keyword evidence="7 12" id="KW-0479">Metal-binding</keyword>
<feature type="domain" description="Enolase N-terminal" evidence="17">
    <location>
        <begin position="4"/>
        <end position="134"/>
    </location>
</feature>
<feature type="binding site" evidence="12">
    <location>
        <position position="367"/>
    </location>
    <ligand>
        <name>(2R)-2-phosphoglycerate</name>
        <dbReference type="ChEBI" id="CHEBI:58289"/>
    </ligand>
</feature>
<comment type="pathway">
    <text evidence="1 12">Carbohydrate degradation; glycolysis; pyruvate from D-glyceraldehyde 3-phosphate: step 4/5.</text>
</comment>
<comment type="similarity">
    <text evidence="2 12">Belongs to the enolase family.</text>
</comment>
<dbReference type="InterPro" id="IPR020811">
    <property type="entry name" value="Enolase_N"/>
</dbReference>
<feature type="binding site" evidence="12">
    <location>
        <position position="366"/>
    </location>
    <ligand>
        <name>(2R)-2-phosphoglycerate</name>
        <dbReference type="ChEBI" id="CHEBI:58289"/>
    </ligand>
</feature>
<protein>
    <recommendedName>
        <fullName evidence="4 12">Enolase</fullName>
        <ecNumber evidence="3 12">4.2.1.11</ecNumber>
    </recommendedName>
    <alternativeName>
        <fullName evidence="12">2-phospho-D-glycerate hydro-lyase</fullName>
    </alternativeName>
    <alternativeName>
        <fullName evidence="12">2-phosphoglycerate dehydratase</fullName>
    </alternativeName>
</protein>
<dbReference type="SMART" id="SM01193">
    <property type="entry name" value="Enolase_N"/>
    <property type="match status" value="1"/>
</dbReference>
<evidence type="ECO:0000256" key="12">
    <source>
        <dbReference type="HAMAP-Rule" id="MF_00318"/>
    </source>
</evidence>
<evidence type="ECO:0000256" key="14">
    <source>
        <dbReference type="PIRSR" id="PIRSR001400-2"/>
    </source>
</evidence>
<dbReference type="FunFam" id="3.20.20.120:FF:000001">
    <property type="entry name" value="Enolase"/>
    <property type="match status" value="1"/>
</dbReference>
<keyword evidence="19" id="KW-1185">Reference proteome</keyword>
<dbReference type="GO" id="GO:0004634">
    <property type="term" value="F:phosphopyruvate hydratase activity"/>
    <property type="evidence" value="ECO:0007669"/>
    <property type="project" value="UniProtKB-UniRule"/>
</dbReference>
<feature type="binding site" evidence="12 15">
    <location>
        <position position="312"/>
    </location>
    <ligand>
        <name>Mg(2+)</name>
        <dbReference type="ChEBI" id="CHEBI:18420"/>
    </ligand>
</feature>
<evidence type="ECO:0000259" key="16">
    <source>
        <dbReference type="SMART" id="SM01192"/>
    </source>
</evidence>
<dbReference type="AlphaFoldDB" id="A0A8J4H171"/>
<dbReference type="EC" id="4.2.1.11" evidence="3 12"/>
<dbReference type="PRINTS" id="PR00148">
    <property type="entry name" value="ENOLASE"/>
</dbReference>
<evidence type="ECO:0000256" key="2">
    <source>
        <dbReference type="ARBA" id="ARBA00009604"/>
    </source>
</evidence>
<comment type="cofactor">
    <cofactor evidence="12">
        <name>Mg(2+)</name>
        <dbReference type="ChEBI" id="CHEBI:18420"/>
    </cofactor>
    <text evidence="12">Binds a second Mg(2+) ion via substrate during catalysis.</text>
</comment>
<evidence type="ECO:0000313" key="19">
    <source>
        <dbReference type="Proteomes" id="UP000677918"/>
    </source>
</evidence>
<dbReference type="PANTHER" id="PTHR11902:SF1">
    <property type="entry name" value="ENOLASE"/>
    <property type="match status" value="1"/>
</dbReference>
<dbReference type="SFLD" id="SFLDS00001">
    <property type="entry name" value="Enolase"/>
    <property type="match status" value="1"/>
</dbReference>
<evidence type="ECO:0000256" key="1">
    <source>
        <dbReference type="ARBA" id="ARBA00005031"/>
    </source>
</evidence>
<dbReference type="Pfam" id="PF03952">
    <property type="entry name" value="Enolase_N"/>
    <property type="match status" value="1"/>
</dbReference>
<evidence type="ECO:0000256" key="4">
    <source>
        <dbReference type="ARBA" id="ARBA00017068"/>
    </source>
</evidence>
<dbReference type="UniPathway" id="UPA00109">
    <property type="reaction ID" value="UER00187"/>
</dbReference>
<dbReference type="SUPFAM" id="SSF51604">
    <property type="entry name" value="Enolase C-terminal domain-like"/>
    <property type="match status" value="1"/>
</dbReference>
<feature type="domain" description="Enolase C-terminal TIM barrel" evidence="16">
    <location>
        <begin position="139"/>
        <end position="425"/>
    </location>
</feature>
<comment type="caution">
    <text evidence="18">The sequence shown here is derived from an EMBL/GenBank/DDBJ whole genome shotgun (WGS) entry which is preliminary data.</text>
</comment>
<evidence type="ECO:0000256" key="8">
    <source>
        <dbReference type="ARBA" id="ARBA00022842"/>
    </source>
</evidence>